<dbReference type="Pfam" id="PF14691">
    <property type="entry name" value="Fer4_20"/>
    <property type="match status" value="1"/>
</dbReference>
<dbReference type="InterPro" id="IPR023753">
    <property type="entry name" value="FAD/NAD-binding_dom"/>
</dbReference>
<dbReference type="GO" id="GO:0004355">
    <property type="term" value="F:glutamate synthase (NADPH) activity"/>
    <property type="evidence" value="ECO:0007669"/>
    <property type="project" value="UniProtKB-EC"/>
</dbReference>
<dbReference type="Gene3D" id="1.10.1060.10">
    <property type="entry name" value="Alpha-helical ferredoxin"/>
    <property type="match status" value="1"/>
</dbReference>
<reference evidence="3" key="1">
    <citation type="journal article" date="2021" name="PeerJ">
        <title>Extensive microbial diversity within the chicken gut microbiome revealed by metagenomics and culture.</title>
        <authorList>
            <person name="Gilroy R."/>
            <person name="Ravi A."/>
            <person name="Getino M."/>
            <person name="Pursley I."/>
            <person name="Horton D.L."/>
            <person name="Alikhan N.F."/>
            <person name="Baker D."/>
            <person name="Gharbi K."/>
            <person name="Hall N."/>
            <person name="Watson M."/>
            <person name="Adriaenssens E.M."/>
            <person name="Foster-Nyarko E."/>
            <person name="Jarju S."/>
            <person name="Secka A."/>
            <person name="Antonio M."/>
            <person name="Oren A."/>
            <person name="Chaudhuri R.R."/>
            <person name="La Ragione R."/>
            <person name="Hildebrand F."/>
            <person name="Pallen M.J."/>
        </authorList>
    </citation>
    <scope>NUCLEOTIDE SEQUENCE</scope>
    <source>
        <strain evidence="3">Gambia15-2214</strain>
    </source>
</reference>
<evidence type="ECO:0000259" key="2">
    <source>
        <dbReference type="Pfam" id="PF14691"/>
    </source>
</evidence>
<dbReference type="InterPro" id="IPR036188">
    <property type="entry name" value="FAD/NAD-bd_sf"/>
</dbReference>
<dbReference type="NCBIfam" id="TIGR01316">
    <property type="entry name" value="gltA"/>
    <property type="match status" value="1"/>
</dbReference>
<reference evidence="3" key="2">
    <citation type="submission" date="2021-04" db="EMBL/GenBank/DDBJ databases">
        <authorList>
            <person name="Gilroy R."/>
        </authorList>
    </citation>
    <scope>NUCLEOTIDE SEQUENCE</scope>
    <source>
        <strain evidence="3">Gambia15-2214</strain>
    </source>
</reference>
<proteinExistence type="predicted"/>
<protein>
    <submittedName>
        <fullName evidence="3">NADPH-dependent glutamate synthase</fullName>
        <ecNumber evidence="3">1.4.1.13</ecNumber>
    </submittedName>
</protein>
<dbReference type="EC" id="1.4.1.13" evidence="3"/>
<dbReference type="GO" id="GO:0051536">
    <property type="term" value="F:iron-sulfur cluster binding"/>
    <property type="evidence" value="ECO:0007669"/>
    <property type="project" value="InterPro"/>
</dbReference>
<sequence length="503" mass="54388">MSEYISPETLQEQAVTELHRIEKLLSSNTDGTITPKDRMAIPQQEMPVQEPTIRAHNTQEVALGYTKEQALVEAQRCLQCKNQPCVTGCPVNVPIPQFITQVARGNFKEAVDIIKTTNLLPAICGRVCPQEKQCQGKCTVGIALKNPEKAVSIGRLERFVSDYEREHNLQTVPEVAAETGKKVAVIGSGPAGLTVAADVRRAGHTVVVFEAFHKTGGVMVYGIPEFRLPKSIVSAEIEMLKKMGVQFRENFLVGRTGTLNQLLQEQGFDAAFIGTGAGLPKFLNIPGENFIGVFSANEYLTRANLMKAYDTAHADTPLYPAKHVIIVGGGNVAMDAARTAYRLGAEQVTVIYRRTRNEMPARREEIAHAEEEGVIFRFLENPVEVLADSEGRVCGIKALSYELGEPDASGRRSPVAIPGSEHDIPCDALIVALGNESSPLLQKTTQGLAVDKKGHIIADEQGKTSLPKVWAGGDIVLGAATVILAMGEGRKAAASINAYLKQA</sequence>
<feature type="domain" description="Dihydroprymidine dehydrogenase" evidence="2">
    <location>
        <begin position="54"/>
        <end position="168"/>
    </location>
</feature>
<dbReference type="SUPFAM" id="SSF51971">
    <property type="entry name" value="Nucleotide-binding domain"/>
    <property type="match status" value="1"/>
</dbReference>
<dbReference type="EMBL" id="JAHLFV010000061">
    <property type="protein sequence ID" value="MBU3849454.1"/>
    <property type="molecule type" value="Genomic_DNA"/>
</dbReference>
<evidence type="ECO:0000259" key="1">
    <source>
        <dbReference type="Pfam" id="PF07992"/>
    </source>
</evidence>
<keyword evidence="3" id="KW-0560">Oxidoreductase</keyword>
<gene>
    <name evidence="3" type="primary">gltA</name>
    <name evidence="3" type="ORF">IAA16_02690</name>
</gene>
<name>A0A9E2NYW2_9SPIR</name>
<dbReference type="Gene3D" id="3.50.50.60">
    <property type="entry name" value="FAD/NAD(P)-binding domain"/>
    <property type="match status" value="2"/>
</dbReference>
<dbReference type="AlphaFoldDB" id="A0A9E2NYW2"/>
<dbReference type="InterPro" id="IPR028261">
    <property type="entry name" value="DPD_II"/>
</dbReference>
<comment type="caution">
    <text evidence="3">The sequence shown here is derived from an EMBL/GenBank/DDBJ whole genome shotgun (WGS) entry which is preliminary data.</text>
</comment>
<evidence type="ECO:0000313" key="4">
    <source>
        <dbReference type="Proteomes" id="UP000823914"/>
    </source>
</evidence>
<dbReference type="Pfam" id="PF07992">
    <property type="entry name" value="Pyr_redox_2"/>
    <property type="match status" value="1"/>
</dbReference>
<accession>A0A9E2NYW2</accession>
<dbReference type="SUPFAM" id="SSF46548">
    <property type="entry name" value="alpha-helical ferredoxin"/>
    <property type="match status" value="1"/>
</dbReference>
<organism evidence="3 4">
    <name type="scientific">Candidatus Treponema excrementipullorum</name>
    <dbReference type="NCBI Taxonomy" id="2838768"/>
    <lineage>
        <taxon>Bacteria</taxon>
        <taxon>Pseudomonadati</taxon>
        <taxon>Spirochaetota</taxon>
        <taxon>Spirochaetia</taxon>
        <taxon>Spirochaetales</taxon>
        <taxon>Treponemataceae</taxon>
        <taxon>Treponema</taxon>
    </lineage>
</organism>
<dbReference type="Proteomes" id="UP000823914">
    <property type="component" value="Unassembled WGS sequence"/>
</dbReference>
<dbReference type="InterPro" id="IPR009051">
    <property type="entry name" value="Helical_ferredxn"/>
</dbReference>
<dbReference type="PANTHER" id="PTHR42783:SF3">
    <property type="entry name" value="GLUTAMATE SYNTHASE [NADPH] SMALL CHAIN-RELATED"/>
    <property type="match status" value="1"/>
</dbReference>
<feature type="domain" description="FAD/NAD(P)-binding" evidence="1">
    <location>
        <begin position="181"/>
        <end position="489"/>
    </location>
</feature>
<dbReference type="InterPro" id="IPR006004">
    <property type="entry name" value="SudA-like"/>
</dbReference>
<evidence type="ECO:0000313" key="3">
    <source>
        <dbReference type="EMBL" id="MBU3849454.1"/>
    </source>
</evidence>
<dbReference type="PRINTS" id="PR00419">
    <property type="entry name" value="ADXRDTASE"/>
</dbReference>
<dbReference type="PANTHER" id="PTHR42783">
    <property type="entry name" value="GLUTAMATE SYNTHASE [NADPH] SMALL CHAIN"/>
    <property type="match status" value="1"/>
</dbReference>